<dbReference type="InterPro" id="IPR001863">
    <property type="entry name" value="Glypican"/>
</dbReference>
<evidence type="ECO:0000256" key="1">
    <source>
        <dbReference type="ARBA" id="ARBA00004609"/>
    </source>
</evidence>
<feature type="compositionally biased region" description="Acidic residues" evidence="13">
    <location>
        <begin position="491"/>
        <end position="500"/>
    </location>
</feature>
<dbReference type="GO" id="GO:0009986">
    <property type="term" value="C:cell surface"/>
    <property type="evidence" value="ECO:0007669"/>
    <property type="project" value="TreeGrafter"/>
</dbReference>
<reference evidence="15" key="1">
    <citation type="submission" date="2022-01" db="EMBL/GenBank/DDBJ databases">
        <authorList>
            <person name="King R."/>
        </authorList>
    </citation>
    <scope>NUCLEOTIDE SEQUENCE</scope>
</reference>
<evidence type="ECO:0000313" key="16">
    <source>
        <dbReference type="Proteomes" id="UP001153636"/>
    </source>
</evidence>
<evidence type="ECO:0000256" key="14">
    <source>
        <dbReference type="SAM" id="SignalP"/>
    </source>
</evidence>
<keyword evidence="16" id="KW-1185">Reference proteome</keyword>
<evidence type="ECO:0000256" key="10">
    <source>
        <dbReference type="ARBA" id="ARBA00023288"/>
    </source>
</evidence>
<dbReference type="GO" id="GO:0016477">
    <property type="term" value="P:cell migration"/>
    <property type="evidence" value="ECO:0007669"/>
    <property type="project" value="TreeGrafter"/>
</dbReference>
<feature type="region of interest" description="Disordered" evidence="13">
    <location>
        <begin position="486"/>
        <end position="566"/>
    </location>
</feature>
<dbReference type="GO" id="GO:0009966">
    <property type="term" value="P:regulation of signal transduction"/>
    <property type="evidence" value="ECO:0007669"/>
    <property type="project" value="InterPro"/>
</dbReference>
<dbReference type="PANTHER" id="PTHR10822">
    <property type="entry name" value="GLYPICAN"/>
    <property type="match status" value="1"/>
</dbReference>
<comment type="similarity">
    <text evidence="2 11">Belongs to the glypican family.</text>
</comment>
<feature type="compositionally biased region" description="Acidic residues" evidence="13">
    <location>
        <begin position="510"/>
        <end position="526"/>
    </location>
</feature>
<dbReference type="GO" id="GO:0005886">
    <property type="term" value="C:plasma membrane"/>
    <property type="evidence" value="ECO:0007669"/>
    <property type="project" value="UniProtKB-SubCell"/>
</dbReference>
<dbReference type="GO" id="GO:0098552">
    <property type="term" value="C:side of membrane"/>
    <property type="evidence" value="ECO:0007669"/>
    <property type="project" value="UniProtKB-KW"/>
</dbReference>
<evidence type="ECO:0000256" key="9">
    <source>
        <dbReference type="ARBA" id="ARBA00023207"/>
    </source>
</evidence>
<evidence type="ECO:0000256" key="4">
    <source>
        <dbReference type="ARBA" id="ARBA00022622"/>
    </source>
</evidence>
<evidence type="ECO:0000256" key="7">
    <source>
        <dbReference type="ARBA" id="ARBA00023136"/>
    </source>
</evidence>
<feature type="compositionally biased region" description="Basic and acidic residues" evidence="13">
    <location>
        <begin position="527"/>
        <end position="537"/>
    </location>
</feature>
<dbReference type="GO" id="GO:0005576">
    <property type="term" value="C:extracellular region"/>
    <property type="evidence" value="ECO:0007669"/>
    <property type="project" value="TreeGrafter"/>
</dbReference>
<keyword evidence="10 12" id="KW-0449">Lipoprotein</keyword>
<protein>
    <recommendedName>
        <fullName evidence="17">Glypican-6</fullName>
    </recommendedName>
</protein>
<keyword evidence="3" id="KW-1003">Cell membrane</keyword>
<evidence type="ECO:0000256" key="11">
    <source>
        <dbReference type="RuleBase" id="RU003518"/>
    </source>
</evidence>
<feature type="compositionally biased region" description="Polar residues" evidence="13">
    <location>
        <begin position="545"/>
        <end position="566"/>
    </location>
</feature>
<dbReference type="GO" id="GO:0045202">
    <property type="term" value="C:synapse"/>
    <property type="evidence" value="ECO:0007669"/>
    <property type="project" value="TreeGrafter"/>
</dbReference>
<evidence type="ECO:0000256" key="6">
    <source>
        <dbReference type="ARBA" id="ARBA00022974"/>
    </source>
</evidence>
<evidence type="ECO:0008006" key="17">
    <source>
        <dbReference type="Google" id="ProtNLM"/>
    </source>
</evidence>
<dbReference type="PANTHER" id="PTHR10822:SF30">
    <property type="entry name" value="DALLY-LIKE, ISOFORM A"/>
    <property type="match status" value="1"/>
</dbReference>
<evidence type="ECO:0000256" key="2">
    <source>
        <dbReference type="ARBA" id="ARBA00010260"/>
    </source>
</evidence>
<comment type="function">
    <text evidence="12">Cell surface proteoglycan.</text>
</comment>
<dbReference type="Proteomes" id="UP001153636">
    <property type="component" value="Chromosome 13"/>
</dbReference>
<keyword evidence="4 12" id="KW-0336">GPI-anchor</keyword>
<keyword evidence="6 12" id="KW-0654">Proteoglycan</keyword>
<evidence type="ECO:0000256" key="8">
    <source>
        <dbReference type="ARBA" id="ARBA00023180"/>
    </source>
</evidence>
<name>A0A9P0CPM5_9CUCU</name>
<keyword evidence="7 12" id="KW-0472">Membrane</keyword>
<evidence type="ECO:0000256" key="5">
    <source>
        <dbReference type="ARBA" id="ARBA00022729"/>
    </source>
</evidence>
<keyword evidence="8" id="KW-0325">Glycoprotein</keyword>
<sequence>MAVIRRTGQFSFGKMHLLQGILLFFVVCGVVTSQETRSCDSARKEIVEKLKVQPIKIPQVPQIGDLCGQSCCTKDVEREAYKFNQLFVDKYIKNSISKISSIIETRARRFDDQFQGMMKTSKKEFHEMFQRTYGKIYLQNSDVFSDFFSELETYYKKGSVRLSETMDTFFGILYQRMFTVINSQYTFDDTYLDCVSSHMQEMKPFGDVPHKLGVQLRRSFVATRTFFKSLMKAAEAAERLGELKVGEECYRESAKMRYCGVCKGEDGGVPCSMYCIATMQKCLRYHTEVSNYWDTLIDAIDKVGDRLLGPYNIEIVVEPLNIKISEAIMNFQESGTEVSKKIYTLCGKPTFTRPKRKADYKDTAQDNPTMEIKIEPMKIPGRKKHKKTMATSVENQSTPLEKIITDIKQKIKETKLFWVNLPYQYCNNLSILNSVNATTSNQCWNGTSPNNASSYQPKIELTDNTVLNEQTYVFQGLTDKLRKAHQGQEVEMIDDTEEILDGSGSGSGDGLEEEEEGKVEIDEEDKDITFVEPKGKLDEDDNRAYPTSTPSSTRVPEVVRTSSGNANNTNNMSLTRALIAYLLPMIMAWFGGAITNLL</sequence>
<evidence type="ECO:0000313" key="15">
    <source>
        <dbReference type="EMBL" id="CAH1102437.1"/>
    </source>
</evidence>
<dbReference type="OrthoDB" id="10010764at2759"/>
<accession>A0A9P0CPM5</accession>
<feature type="signal peptide" evidence="14">
    <location>
        <begin position="1"/>
        <end position="33"/>
    </location>
</feature>
<dbReference type="EMBL" id="OV651825">
    <property type="protein sequence ID" value="CAH1102437.1"/>
    <property type="molecule type" value="Genomic_DNA"/>
</dbReference>
<evidence type="ECO:0000256" key="13">
    <source>
        <dbReference type="SAM" id="MobiDB-lite"/>
    </source>
</evidence>
<keyword evidence="9 12" id="KW-0357">Heparan sulfate</keyword>
<feature type="chain" id="PRO_5040275988" description="Glypican-6" evidence="14">
    <location>
        <begin position="34"/>
        <end position="598"/>
    </location>
</feature>
<evidence type="ECO:0000256" key="3">
    <source>
        <dbReference type="ARBA" id="ARBA00022475"/>
    </source>
</evidence>
<comment type="subcellular location">
    <subcellularLocation>
        <location evidence="1 12">Cell membrane</location>
        <topology evidence="1 12">Lipid-anchor</topology>
        <topology evidence="1 12">GPI-anchor</topology>
    </subcellularLocation>
</comment>
<evidence type="ECO:0000256" key="12">
    <source>
        <dbReference type="RuleBase" id="RU003519"/>
    </source>
</evidence>
<organism evidence="15 16">
    <name type="scientific">Psylliodes chrysocephalus</name>
    <dbReference type="NCBI Taxonomy" id="3402493"/>
    <lineage>
        <taxon>Eukaryota</taxon>
        <taxon>Metazoa</taxon>
        <taxon>Ecdysozoa</taxon>
        <taxon>Arthropoda</taxon>
        <taxon>Hexapoda</taxon>
        <taxon>Insecta</taxon>
        <taxon>Pterygota</taxon>
        <taxon>Neoptera</taxon>
        <taxon>Endopterygota</taxon>
        <taxon>Coleoptera</taxon>
        <taxon>Polyphaga</taxon>
        <taxon>Cucujiformia</taxon>
        <taxon>Chrysomeloidea</taxon>
        <taxon>Chrysomelidae</taxon>
        <taxon>Galerucinae</taxon>
        <taxon>Alticini</taxon>
        <taxon>Psylliodes</taxon>
    </lineage>
</organism>
<keyword evidence="5 14" id="KW-0732">Signal</keyword>
<dbReference type="Pfam" id="PF01153">
    <property type="entry name" value="Glypican"/>
    <property type="match status" value="1"/>
</dbReference>
<proteinExistence type="inferred from homology"/>
<dbReference type="GO" id="GO:1905475">
    <property type="term" value="P:regulation of protein localization to membrane"/>
    <property type="evidence" value="ECO:0007669"/>
    <property type="project" value="TreeGrafter"/>
</dbReference>
<dbReference type="AlphaFoldDB" id="A0A9P0CPM5"/>
<gene>
    <name evidence="15" type="ORF">PSYICH_LOCUS4022</name>
</gene>